<organism evidence="3 4">
    <name type="scientific">Lacinutrix iliipiscaria</name>
    <dbReference type="NCBI Taxonomy" id="1230532"/>
    <lineage>
        <taxon>Bacteria</taxon>
        <taxon>Pseudomonadati</taxon>
        <taxon>Bacteroidota</taxon>
        <taxon>Flavobacteriia</taxon>
        <taxon>Flavobacteriales</taxon>
        <taxon>Flavobacteriaceae</taxon>
        <taxon>Lacinutrix</taxon>
    </lineage>
</organism>
<dbReference type="InterPro" id="IPR021255">
    <property type="entry name" value="DUF2807"/>
</dbReference>
<evidence type="ECO:0000313" key="3">
    <source>
        <dbReference type="EMBL" id="MFD2824757.1"/>
    </source>
</evidence>
<evidence type="ECO:0000256" key="1">
    <source>
        <dbReference type="SAM" id="MobiDB-lite"/>
    </source>
</evidence>
<evidence type="ECO:0000259" key="2">
    <source>
        <dbReference type="Pfam" id="PF10988"/>
    </source>
</evidence>
<gene>
    <name evidence="3" type="ORF">ACFS5M_13830</name>
</gene>
<feature type="compositionally biased region" description="Polar residues" evidence="1">
    <location>
        <begin position="250"/>
        <end position="259"/>
    </location>
</feature>
<feature type="compositionally biased region" description="Basic and acidic residues" evidence="1">
    <location>
        <begin position="237"/>
        <end position="249"/>
    </location>
</feature>
<dbReference type="Pfam" id="PF10988">
    <property type="entry name" value="DUF2807"/>
    <property type="match status" value="1"/>
</dbReference>
<dbReference type="PANTHER" id="PTHR39200">
    <property type="entry name" value="HYPOTHETICAL EXPORTED PROTEIN"/>
    <property type="match status" value="1"/>
</dbReference>
<dbReference type="EMBL" id="JBHUOV010000015">
    <property type="protein sequence ID" value="MFD2824757.1"/>
    <property type="molecule type" value="Genomic_DNA"/>
</dbReference>
<keyword evidence="4" id="KW-1185">Reference proteome</keyword>
<feature type="domain" description="Putative auto-transporter adhesin head GIN" evidence="2">
    <location>
        <begin position="59"/>
        <end position="243"/>
    </location>
</feature>
<evidence type="ECO:0000313" key="4">
    <source>
        <dbReference type="Proteomes" id="UP001597533"/>
    </source>
</evidence>
<sequence>MKNLKKIREGLNSISGVSKQLILILVITLFASQIQAQSWGNKKVKGNGNVTTITRTTSDYDGVSCAGSFDYILVEGEEGQITIEGEENLLNYIVTEVKGNKLIVKTENGINLSTSFNKTIKITIPYKDISEVSLAGSGDLWNKGTIKASNLDISLAGSGDVVLNIEATSVEGSLAGSGDLTLKGRTTNLEASVAGSGDFHGFDLDADNTEVSVAGSGDAEVVSNTMLKARVSGSGDIEYKGNPSREDTKVNGSGDISSH</sequence>
<dbReference type="RefSeq" id="WP_183489463.1">
    <property type="nucleotide sequence ID" value="NZ_JBHUOV010000015.1"/>
</dbReference>
<dbReference type="Gene3D" id="2.160.20.120">
    <property type="match status" value="1"/>
</dbReference>
<feature type="region of interest" description="Disordered" evidence="1">
    <location>
        <begin position="234"/>
        <end position="259"/>
    </location>
</feature>
<proteinExistence type="predicted"/>
<dbReference type="Proteomes" id="UP001597533">
    <property type="component" value="Unassembled WGS sequence"/>
</dbReference>
<reference evidence="4" key="1">
    <citation type="journal article" date="2019" name="Int. J. Syst. Evol. Microbiol.">
        <title>The Global Catalogue of Microorganisms (GCM) 10K type strain sequencing project: providing services to taxonomists for standard genome sequencing and annotation.</title>
        <authorList>
            <consortium name="The Broad Institute Genomics Platform"/>
            <consortium name="The Broad Institute Genome Sequencing Center for Infectious Disease"/>
            <person name="Wu L."/>
            <person name="Ma J."/>
        </authorList>
    </citation>
    <scope>NUCLEOTIDE SEQUENCE [LARGE SCALE GENOMIC DNA]</scope>
    <source>
        <strain evidence="4">KCTC 32141</strain>
    </source>
</reference>
<comment type="caution">
    <text evidence="3">The sequence shown here is derived from an EMBL/GenBank/DDBJ whole genome shotgun (WGS) entry which is preliminary data.</text>
</comment>
<dbReference type="PANTHER" id="PTHR39200:SF1">
    <property type="entry name" value="AUTO-TRANSPORTER ADHESIN HEAD GIN DOMAIN-CONTAINING PROTEIN-RELATED"/>
    <property type="match status" value="1"/>
</dbReference>
<accession>A0ABW5WQR4</accession>
<name>A0ABW5WQR4_9FLAO</name>
<protein>
    <submittedName>
        <fullName evidence="3">Head GIN domain-containing protein</fullName>
    </submittedName>
</protein>